<keyword evidence="3" id="KW-1185">Reference proteome</keyword>
<dbReference type="Proteomes" id="UP000738359">
    <property type="component" value="Unassembled WGS sequence"/>
</dbReference>
<accession>A0A9P6IXA8</accession>
<feature type="region of interest" description="Disordered" evidence="1">
    <location>
        <begin position="436"/>
        <end position="456"/>
    </location>
</feature>
<feature type="compositionally biased region" description="Polar residues" evidence="1">
    <location>
        <begin position="15"/>
        <end position="37"/>
    </location>
</feature>
<feature type="region of interest" description="Disordered" evidence="1">
    <location>
        <begin position="278"/>
        <end position="303"/>
    </location>
</feature>
<feature type="region of interest" description="Disordered" evidence="1">
    <location>
        <begin position="14"/>
        <end position="37"/>
    </location>
</feature>
<evidence type="ECO:0000313" key="2">
    <source>
        <dbReference type="EMBL" id="KAF9951369.1"/>
    </source>
</evidence>
<gene>
    <name evidence="2" type="ORF">BGZ70_001013</name>
</gene>
<organism evidence="2 3">
    <name type="scientific">Mortierella alpina</name>
    <name type="common">Oleaginous fungus</name>
    <name type="synonym">Mortierella renispora</name>
    <dbReference type="NCBI Taxonomy" id="64518"/>
    <lineage>
        <taxon>Eukaryota</taxon>
        <taxon>Fungi</taxon>
        <taxon>Fungi incertae sedis</taxon>
        <taxon>Mucoromycota</taxon>
        <taxon>Mortierellomycotina</taxon>
        <taxon>Mortierellomycetes</taxon>
        <taxon>Mortierellales</taxon>
        <taxon>Mortierellaceae</taxon>
        <taxon>Mortierella</taxon>
    </lineage>
</organism>
<name>A0A9P6IXA8_MORAP</name>
<feature type="compositionally biased region" description="Polar residues" evidence="1">
    <location>
        <begin position="177"/>
        <end position="188"/>
    </location>
</feature>
<comment type="caution">
    <text evidence="2">The sequence shown here is derived from an EMBL/GenBank/DDBJ whole genome shotgun (WGS) entry which is preliminary data.</text>
</comment>
<dbReference type="OrthoDB" id="2449997at2759"/>
<evidence type="ECO:0000313" key="3">
    <source>
        <dbReference type="Proteomes" id="UP000738359"/>
    </source>
</evidence>
<feature type="region of interest" description="Disordered" evidence="1">
    <location>
        <begin position="177"/>
        <end position="196"/>
    </location>
</feature>
<dbReference type="AlphaFoldDB" id="A0A9P6IXA8"/>
<dbReference type="EMBL" id="JAAAHY010001209">
    <property type="protein sequence ID" value="KAF9951369.1"/>
    <property type="molecule type" value="Genomic_DNA"/>
</dbReference>
<proteinExistence type="predicted"/>
<feature type="compositionally biased region" description="Polar residues" evidence="1">
    <location>
        <begin position="439"/>
        <end position="453"/>
    </location>
</feature>
<reference evidence="2" key="1">
    <citation type="journal article" date="2020" name="Fungal Divers.">
        <title>Resolving the Mortierellaceae phylogeny through synthesis of multi-gene phylogenetics and phylogenomics.</title>
        <authorList>
            <person name="Vandepol N."/>
            <person name="Liber J."/>
            <person name="Desiro A."/>
            <person name="Na H."/>
            <person name="Kennedy M."/>
            <person name="Barry K."/>
            <person name="Grigoriev I.V."/>
            <person name="Miller A.N."/>
            <person name="O'Donnell K."/>
            <person name="Stajich J.E."/>
            <person name="Bonito G."/>
        </authorList>
    </citation>
    <scope>NUCLEOTIDE SEQUENCE</scope>
    <source>
        <strain evidence="2">CK1249</strain>
    </source>
</reference>
<sequence length="563" mass="61310">MELSSELAQAPYFSQARQSPVIQEHQTVSSGTSSFLESSHWKPAPVVAEVEAGAFDQVSLSEDTAGSAPSVTEVHSPPVRERGLASLLDPQTLSAVEDLLNMPKSAAFERGMSRLFKGVKSSATSIFASPLTQPQAKAVETLDESALKIDSAAPQEAGNPAAALPQQYIPTNAPTDLSSQFTAHSASQDGPFLELRKTPEPGAEVLSSVPTVDHWGAPSATSKSPGSAHDLLALIANSSGEPQHMTYAPALAKDASLVGAMEPNHAIHVPELLPVTEPEHRVPPRENHAPHLENRMSEPESHLPEPEYRMSEFQHHVPQPEYHVPEPEVHVHEPRVHMSQTEFHEFKTEYHVPEQEHQVPEPYRPTIERDHGKPEPEHYVPPAAPSNSGVPTYISGTHADTDTQETQLPPMSWIENKSHSVVEDEAHDSRIEYAEKSVHSYSRTSAEQTSGQPLESPLHIRQPLSPEFNKHLHYAPVGPPHPRASSPSVLDREVLLKKQAAVSALQATGAGARARPDKKERLLEKARELLERRQQSSASQSPVCSADKSIASILGALKLRASI</sequence>
<protein>
    <submittedName>
        <fullName evidence="2">Uncharacterized protein</fullName>
    </submittedName>
</protein>
<evidence type="ECO:0000256" key="1">
    <source>
        <dbReference type="SAM" id="MobiDB-lite"/>
    </source>
</evidence>